<dbReference type="EMBL" id="JACETU010000004">
    <property type="protein sequence ID" value="KAF7430132.1"/>
    <property type="molecule type" value="Genomic_DNA"/>
</dbReference>
<reference evidence="2" key="1">
    <citation type="submission" date="2019-07" db="EMBL/GenBank/DDBJ databases">
        <authorList>
            <person name="Palmer J.M."/>
        </authorList>
    </citation>
    <scope>NUCLEOTIDE SEQUENCE</scope>
    <source>
        <strain evidence="2">PC9</strain>
    </source>
</reference>
<proteinExistence type="predicted"/>
<feature type="region of interest" description="Disordered" evidence="1">
    <location>
        <begin position="66"/>
        <end position="115"/>
    </location>
</feature>
<feature type="compositionally biased region" description="Pro residues" evidence="1">
    <location>
        <begin position="88"/>
        <end position="97"/>
    </location>
</feature>
<dbReference type="GeneID" id="59375650"/>
<accession>A0A8H6ZWI6</accession>
<keyword evidence="3" id="KW-1185">Reference proteome</keyword>
<dbReference type="AlphaFoldDB" id="A0A8H6ZWI6"/>
<dbReference type="RefSeq" id="XP_036631410.1">
    <property type="nucleotide sequence ID" value="XM_036775391.1"/>
</dbReference>
<evidence type="ECO:0000256" key="1">
    <source>
        <dbReference type="SAM" id="MobiDB-lite"/>
    </source>
</evidence>
<evidence type="ECO:0000313" key="2">
    <source>
        <dbReference type="EMBL" id="KAF7430132.1"/>
    </source>
</evidence>
<sequence length="405" mass="45479">MPWATPEQLEYMSTKVLAYHATVKGTAERRKFNAEVRQGWSERWPLLDQHIRMFSSYFREQLIKRGLVPRPKRKPAPKKPNQPKAAPSTPPDAPARPPLAWTSHHQDTRSLEPTSELILATRSPVASTSFREDPRPVEDLILGLSITPRVTPPLASSLHPPYSRSSTVSVERLLLQDVVSSPPPDGRERRHDETIAPLPRQVRQRAATRSLRFQLNLPGIEHDDVRLFVQDQRLVVCAHNSSVSYEWEMGLGGNILPDRVHGGIVSGDLRLAVTVEEAVVADVDHWVFTITNHALHPLSHGQSHSLRVSSFGLHTPFEVPRLNWALKSLKSSCTLFEFVGWETTRLTETDDVCDVHSQPLEQLARSHAHPWPLHLLGLAGLYAFATATDPSLKPVIPRSRADELL</sequence>
<dbReference type="VEuPathDB" id="FungiDB:PC9H_005832"/>
<evidence type="ECO:0000313" key="3">
    <source>
        <dbReference type="Proteomes" id="UP000623687"/>
    </source>
</evidence>
<dbReference type="Proteomes" id="UP000623687">
    <property type="component" value="Unassembled WGS sequence"/>
</dbReference>
<protein>
    <submittedName>
        <fullName evidence="2">Uncharacterized protein</fullName>
    </submittedName>
</protein>
<name>A0A8H6ZWI6_PLEOS</name>
<organism evidence="2 3">
    <name type="scientific">Pleurotus ostreatus</name>
    <name type="common">Oyster mushroom</name>
    <name type="synonym">White-rot fungus</name>
    <dbReference type="NCBI Taxonomy" id="5322"/>
    <lineage>
        <taxon>Eukaryota</taxon>
        <taxon>Fungi</taxon>
        <taxon>Dikarya</taxon>
        <taxon>Basidiomycota</taxon>
        <taxon>Agaricomycotina</taxon>
        <taxon>Agaricomycetes</taxon>
        <taxon>Agaricomycetidae</taxon>
        <taxon>Agaricales</taxon>
        <taxon>Pleurotineae</taxon>
        <taxon>Pleurotaceae</taxon>
        <taxon>Pleurotus</taxon>
    </lineage>
</organism>
<comment type="caution">
    <text evidence="2">The sequence shown here is derived from an EMBL/GenBank/DDBJ whole genome shotgun (WGS) entry which is preliminary data.</text>
</comment>
<gene>
    <name evidence="2" type="ORF">PC9H_005832</name>
</gene>